<evidence type="ECO:0000256" key="1">
    <source>
        <dbReference type="SAM" id="MobiDB-lite"/>
    </source>
</evidence>
<evidence type="ECO:0000313" key="2">
    <source>
        <dbReference type="EnsemblPlants" id="TuG1812G0300002074.01.T01.cds340555"/>
    </source>
</evidence>
<feature type="region of interest" description="Disordered" evidence="1">
    <location>
        <begin position="72"/>
        <end position="111"/>
    </location>
</feature>
<dbReference type="Gramene" id="TuG1812G0300002074.01.T01">
    <property type="protein sequence ID" value="TuG1812G0300002074.01.T01.cds340555"/>
    <property type="gene ID" value="TuG1812G0300002074.01"/>
</dbReference>
<reference evidence="2" key="2">
    <citation type="submission" date="2018-03" db="EMBL/GenBank/DDBJ databases">
        <title>The Triticum urartu genome reveals the dynamic nature of wheat genome evolution.</title>
        <authorList>
            <person name="Ling H."/>
            <person name="Ma B."/>
            <person name="Shi X."/>
            <person name="Liu H."/>
            <person name="Dong L."/>
            <person name="Sun H."/>
            <person name="Cao Y."/>
            <person name="Gao Q."/>
            <person name="Zheng S."/>
            <person name="Li Y."/>
            <person name="Yu Y."/>
            <person name="Du H."/>
            <person name="Qi M."/>
            <person name="Li Y."/>
            <person name="Yu H."/>
            <person name="Cui Y."/>
            <person name="Wang N."/>
            <person name="Chen C."/>
            <person name="Wu H."/>
            <person name="Zhao Y."/>
            <person name="Zhang J."/>
            <person name="Li Y."/>
            <person name="Zhou W."/>
            <person name="Zhang B."/>
            <person name="Hu W."/>
            <person name="Eijk M."/>
            <person name="Tang J."/>
            <person name="Witsenboer H."/>
            <person name="Zhao S."/>
            <person name="Li Z."/>
            <person name="Zhang A."/>
            <person name="Wang D."/>
            <person name="Liang C."/>
        </authorList>
    </citation>
    <scope>NUCLEOTIDE SEQUENCE [LARGE SCALE GENOMIC DNA]</scope>
    <source>
        <strain evidence="2">cv. G1812</strain>
    </source>
</reference>
<accession>A0A8R7PRH1</accession>
<reference evidence="3" key="1">
    <citation type="journal article" date="2013" name="Nature">
        <title>Draft genome of the wheat A-genome progenitor Triticum urartu.</title>
        <authorList>
            <person name="Ling H.Q."/>
            <person name="Zhao S."/>
            <person name="Liu D."/>
            <person name="Wang J."/>
            <person name="Sun H."/>
            <person name="Zhang C."/>
            <person name="Fan H."/>
            <person name="Li D."/>
            <person name="Dong L."/>
            <person name="Tao Y."/>
            <person name="Gao C."/>
            <person name="Wu H."/>
            <person name="Li Y."/>
            <person name="Cui Y."/>
            <person name="Guo X."/>
            <person name="Zheng S."/>
            <person name="Wang B."/>
            <person name="Yu K."/>
            <person name="Liang Q."/>
            <person name="Yang W."/>
            <person name="Lou X."/>
            <person name="Chen J."/>
            <person name="Feng M."/>
            <person name="Jian J."/>
            <person name="Zhang X."/>
            <person name="Luo G."/>
            <person name="Jiang Y."/>
            <person name="Liu J."/>
            <person name="Wang Z."/>
            <person name="Sha Y."/>
            <person name="Zhang B."/>
            <person name="Wu H."/>
            <person name="Tang D."/>
            <person name="Shen Q."/>
            <person name="Xue P."/>
            <person name="Zou S."/>
            <person name="Wang X."/>
            <person name="Liu X."/>
            <person name="Wang F."/>
            <person name="Yang Y."/>
            <person name="An X."/>
            <person name="Dong Z."/>
            <person name="Zhang K."/>
            <person name="Zhang X."/>
            <person name="Luo M.C."/>
            <person name="Dvorak J."/>
            <person name="Tong Y."/>
            <person name="Wang J."/>
            <person name="Yang H."/>
            <person name="Li Z."/>
            <person name="Wang D."/>
            <person name="Zhang A."/>
            <person name="Wang J."/>
        </authorList>
    </citation>
    <scope>NUCLEOTIDE SEQUENCE</scope>
    <source>
        <strain evidence="3">cv. G1812</strain>
    </source>
</reference>
<dbReference type="AlphaFoldDB" id="A0A8R7PRH1"/>
<sequence>MSMDYSCARHWTALLEMDGWAASAGMAMGQNREEARVGRSREASPTAVWWPSSSTVSTWTPLIQILVAEERQGGEVGGGGREARRGGAGAERLGGSTLATRRVGGRRGREP</sequence>
<evidence type="ECO:0000313" key="3">
    <source>
        <dbReference type="Proteomes" id="UP000015106"/>
    </source>
</evidence>
<protein>
    <submittedName>
        <fullName evidence="2">Uncharacterized protein</fullName>
    </submittedName>
</protein>
<name>A0A8R7PRH1_TRIUA</name>
<reference evidence="2" key="3">
    <citation type="submission" date="2022-06" db="UniProtKB">
        <authorList>
            <consortium name="EnsemblPlants"/>
        </authorList>
    </citation>
    <scope>IDENTIFICATION</scope>
</reference>
<feature type="region of interest" description="Disordered" evidence="1">
    <location>
        <begin position="27"/>
        <end position="46"/>
    </location>
</feature>
<organism evidence="2 3">
    <name type="scientific">Triticum urartu</name>
    <name type="common">Red wild einkorn</name>
    <name type="synonym">Crithodium urartu</name>
    <dbReference type="NCBI Taxonomy" id="4572"/>
    <lineage>
        <taxon>Eukaryota</taxon>
        <taxon>Viridiplantae</taxon>
        <taxon>Streptophyta</taxon>
        <taxon>Embryophyta</taxon>
        <taxon>Tracheophyta</taxon>
        <taxon>Spermatophyta</taxon>
        <taxon>Magnoliopsida</taxon>
        <taxon>Liliopsida</taxon>
        <taxon>Poales</taxon>
        <taxon>Poaceae</taxon>
        <taxon>BOP clade</taxon>
        <taxon>Pooideae</taxon>
        <taxon>Triticodae</taxon>
        <taxon>Triticeae</taxon>
        <taxon>Triticinae</taxon>
        <taxon>Triticum</taxon>
    </lineage>
</organism>
<feature type="compositionally biased region" description="Basic and acidic residues" evidence="1">
    <location>
        <begin position="31"/>
        <end position="42"/>
    </location>
</feature>
<dbReference type="EnsemblPlants" id="TuG1812G0300002074.01.T01">
    <property type="protein sequence ID" value="TuG1812G0300002074.01.T01.cds340555"/>
    <property type="gene ID" value="TuG1812G0300002074.01"/>
</dbReference>
<keyword evidence="3" id="KW-1185">Reference proteome</keyword>
<proteinExistence type="predicted"/>
<dbReference type="Proteomes" id="UP000015106">
    <property type="component" value="Chromosome 3"/>
</dbReference>